<dbReference type="Proteomes" id="UP000199572">
    <property type="component" value="Unassembled WGS sequence"/>
</dbReference>
<evidence type="ECO:0000256" key="6">
    <source>
        <dbReference type="ARBA" id="ARBA00045885"/>
    </source>
</evidence>
<keyword evidence="2" id="KW-0378">Hydrolase</keyword>
<dbReference type="InterPro" id="IPR002471">
    <property type="entry name" value="Pept_S9_AS"/>
</dbReference>
<gene>
    <name evidence="9" type="ORF">SAMN04488023_110100</name>
</gene>
<protein>
    <recommendedName>
        <fullName evidence="5">Acyl-peptide hydrolase</fullName>
    </recommendedName>
    <alternativeName>
        <fullName evidence="4">Acylaminoacyl-peptidase</fullName>
    </alternativeName>
</protein>
<dbReference type="InterPro" id="IPR011659">
    <property type="entry name" value="WD40"/>
</dbReference>
<evidence type="ECO:0000256" key="1">
    <source>
        <dbReference type="ARBA" id="ARBA00022670"/>
    </source>
</evidence>
<dbReference type="Pfam" id="PF07676">
    <property type="entry name" value="PD40"/>
    <property type="match status" value="3"/>
</dbReference>
<organism evidence="9 10">
    <name type="scientific">Pedobacter rhizosphaerae</name>
    <dbReference type="NCBI Taxonomy" id="390241"/>
    <lineage>
        <taxon>Bacteria</taxon>
        <taxon>Pseudomonadati</taxon>
        <taxon>Bacteroidota</taxon>
        <taxon>Sphingobacteriia</taxon>
        <taxon>Sphingobacteriales</taxon>
        <taxon>Sphingobacteriaceae</taxon>
        <taxon>Pedobacter</taxon>
    </lineage>
</organism>
<sequence>MFLLMLPEQPNYGGISNNLIKMIFSSPNLNCLGLFLINYLQIFAMKKLALICSLCFISIQLSAQSYTLKSALSYPFPTQLVASKTQGKLAWAVNEQGKRNIYVAEAPAYKAVKITDYGEDDGQELTSISLSDDGKWVVFVRGGDHGGRDGGPVNAASLPIAPKIQVMTVPFNGGKVNIIGEGDHPVISPNSNQLVFVRAGQVMISPINGATPAQSLFYAKGTNGVCRWSPDGNKLAFVSNRVDHAFIGVYTDQATPIQWISPGLAKDNSPVWSPDSKRLAFIRMPGTGGEPDSILARKHQPWAIWTAELSTGKGKQIWKAQETISGSYPSIDGGANLNWASTKIVFSSYHDGWPHLYAIDEEGKNELLLTPGNFAVENIKLSADGKHLVFCANTGKDAADLDRRHVYQVSVDRADMKALSTGKGIESYPVITGDGTVACLSSTAQRPLLAAILSKQEIKLRGEELIPANFPIKDMVTPKHVSFKAADGKTVYGQLFSPLKALKNHPAIVYVHGGPQRQMMLGWNPMDYYSIDYALNQYLVSLGFTVLSVNYRLGLGYGFDFHKPINAGAQGASEYQDVKAAGEWLATQPNIDGKRIGIYGGSYGGYLTALALGKDSKLFAAGVDIHGVNNRFSAANTENNAQAPDATLAAERARISSPVTYISTWTSPVLIIHADDDRNVAFSQSVDLAKRFEDKKFDFEFLAIPDDTHHWMKFSNGLKVSEVTADFLKRKLIDRK</sequence>
<dbReference type="Gene3D" id="2.120.10.30">
    <property type="entry name" value="TolB, C-terminal domain"/>
    <property type="match status" value="2"/>
</dbReference>
<evidence type="ECO:0000256" key="4">
    <source>
        <dbReference type="ARBA" id="ARBA00032284"/>
    </source>
</evidence>
<dbReference type="EMBL" id="FOGG01000010">
    <property type="protein sequence ID" value="SER51508.1"/>
    <property type="molecule type" value="Genomic_DNA"/>
</dbReference>
<dbReference type="GO" id="GO:0006508">
    <property type="term" value="P:proteolysis"/>
    <property type="evidence" value="ECO:0007669"/>
    <property type="project" value="UniProtKB-KW"/>
</dbReference>
<proteinExistence type="predicted"/>
<comment type="function">
    <text evidence="6">This enzyme catalyzes the hydrolysis of the N-terminal peptide bond of an N-acetylated peptide to generate an N-acetylated amino acid and a peptide with a free N-terminus. It preferentially cleaves off Ac-Ala, Ac-Met and Ac-Ser. Also, involved in the degradation of oxidized and glycated proteins.</text>
</comment>
<dbReference type="GO" id="GO:0004177">
    <property type="term" value="F:aminopeptidase activity"/>
    <property type="evidence" value="ECO:0007669"/>
    <property type="project" value="UniProtKB-KW"/>
</dbReference>
<dbReference type="InterPro" id="IPR011042">
    <property type="entry name" value="6-blade_b-propeller_TolB-like"/>
</dbReference>
<keyword evidence="9" id="KW-0031">Aminopeptidase</keyword>
<accession>A0A1H9PTQ3</accession>
<evidence type="ECO:0000256" key="2">
    <source>
        <dbReference type="ARBA" id="ARBA00022801"/>
    </source>
</evidence>
<name>A0A1H9PTQ3_9SPHI</name>
<dbReference type="InterPro" id="IPR050278">
    <property type="entry name" value="Serine_Prot_S9B/DPPIV"/>
</dbReference>
<dbReference type="SUPFAM" id="SSF82171">
    <property type="entry name" value="DPP6 N-terminal domain-like"/>
    <property type="match status" value="1"/>
</dbReference>
<dbReference type="STRING" id="390241.SAMN04488023_110100"/>
<dbReference type="GO" id="GO:0004252">
    <property type="term" value="F:serine-type endopeptidase activity"/>
    <property type="evidence" value="ECO:0007669"/>
    <property type="project" value="InterPro"/>
</dbReference>
<dbReference type="InterPro" id="IPR001375">
    <property type="entry name" value="Peptidase_S9_cat"/>
</dbReference>
<dbReference type="PROSITE" id="PS00708">
    <property type="entry name" value="PRO_ENDOPEP_SER"/>
    <property type="match status" value="1"/>
</dbReference>
<evidence type="ECO:0000256" key="3">
    <source>
        <dbReference type="ARBA" id="ARBA00022990"/>
    </source>
</evidence>
<evidence type="ECO:0000259" key="7">
    <source>
        <dbReference type="Pfam" id="PF00326"/>
    </source>
</evidence>
<dbReference type="Pfam" id="PF00930">
    <property type="entry name" value="DPPIV_N"/>
    <property type="match status" value="1"/>
</dbReference>
<feature type="domain" description="Peptidase S9 prolyl oligopeptidase catalytic" evidence="7">
    <location>
        <begin position="536"/>
        <end position="732"/>
    </location>
</feature>
<dbReference type="Pfam" id="PF00326">
    <property type="entry name" value="Peptidase_S9"/>
    <property type="match status" value="1"/>
</dbReference>
<dbReference type="Gene3D" id="3.40.50.1820">
    <property type="entry name" value="alpha/beta hydrolase"/>
    <property type="match status" value="1"/>
</dbReference>
<evidence type="ECO:0000313" key="9">
    <source>
        <dbReference type="EMBL" id="SER51508.1"/>
    </source>
</evidence>
<dbReference type="PANTHER" id="PTHR11731:SF193">
    <property type="entry name" value="DIPEPTIDYL PEPTIDASE 9"/>
    <property type="match status" value="1"/>
</dbReference>
<keyword evidence="10" id="KW-1185">Reference proteome</keyword>
<evidence type="ECO:0000313" key="10">
    <source>
        <dbReference type="Proteomes" id="UP000199572"/>
    </source>
</evidence>
<dbReference type="GO" id="GO:0008239">
    <property type="term" value="F:dipeptidyl-peptidase activity"/>
    <property type="evidence" value="ECO:0007669"/>
    <property type="project" value="TreeGrafter"/>
</dbReference>
<feature type="domain" description="Dipeptidylpeptidase IV N-terminal" evidence="8">
    <location>
        <begin position="295"/>
        <end position="426"/>
    </location>
</feature>
<dbReference type="PANTHER" id="PTHR11731">
    <property type="entry name" value="PROTEASE FAMILY S9B,C DIPEPTIDYL-PEPTIDASE IV-RELATED"/>
    <property type="match status" value="1"/>
</dbReference>
<dbReference type="AlphaFoldDB" id="A0A1H9PTQ3"/>
<dbReference type="InterPro" id="IPR002469">
    <property type="entry name" value="Peptidase_S9B_N"/>
</dbReference>
<reference evidence="9 10" key="1">
    <citation type="submission" date="2016-10" db="EMBL/GenBank/DDBJ databases">
        <authorList>
            <person name="de Groot N.N."/>
        </authorList>
    </citation>
    <scope>NUCLEOTIDE SEQUENCE [LARGE SCALE GENOMIC DNA]</scope>
    <source>
        <strain evidence="9 10">DSM 18610</strain>
    </source>
</reference>
<evidence type="ECO:0000259" key="8">
    <source>
        <dbReference type="Pfam" id="PF00930"/>
    </source>
</evidence>
<keyword evidence="1" id="KW-0645">Protease</keyword>
<dbReference type="InterPro" id="IPR029058">
    <property type="entry name" value="AB_hydrolase_fold"/>
</dbReference>
<evidence type="ECO:0000256" key="5">
    <source>
        <dbReference type="ARBA" id="ARBA00032596"/>
    </source>
</evidence>
<dbReference type="SUPFAM" id="SSF53474">
    <property type="entry name" value="alpha/beta-Hydrolases"/>
    <property type="match status" value="1"/>
</dbReference>
<keyword evidence="3" id="KW-0007">Acetylation</keyword>